<accession>A0ABX1FD56</accession>
<feature type="transmembrane region" description="Helical" evidence="1">
    <location>
        <begin position="125"/>
        <end position="144"/>
    </location>
</feature>
<evidence type="ECO:0000313" key="2">
    <source>
        <dbReference type="EMBL" id="NKE56777.1"/>
    </source>
</evidence>
<evidence type="ECO:0000313" key="3">
    <source>
        <dbReference type="Proteomes" id="UP001515943"/>
    </source>
</evidence>
<dbReference type="Proteomes" id="UP001515943">
    <property type="component" value="Unassembled WGS sequence"/>
</dbReference>
<protein>
    <recommendedName>
        <fullName evidence="4">Integral membrane protein</fullName>
    </recommendedName>
</protein>
<comment type="caution">
    <text evidence="2">The sequence shown here is derived from an EMBL/GenBank/DDBJ whole genome shotgun (WGS) entry which is preliminary data.</text>
</comment>
<sequence>MRGRGDRPDVEPGDVPVLRDDALAGEPELLGRIALAALALAVVAALGWRGPSGGAVSVAATFWASWSLCLAVLVRGHPQGLYRPAAAYLVLFGLFHGGLLLSVAVRGDSVSEDARWLEDAHTPQAVSLAVLGMAGYTLAAGLAGRG</sequence>
<feature type="transmembrane region" description="Helical" evidence="1">
    <location>
        <begin position="86"/>
        <end position="105"/>
    </location>
</feature>
<gene>
    <name evidence="2" type="ORF">FXN61_07990</name>
</gene>
<dbReference type="RefSeq" id="WP_167971795.1">
    <property type="nucleotide sequence ID" value="NZ_VSRL01000019.1"/>
</dbReference>
<keyword evidence="3" id="KW-1185">Reference proteome</keyword>
<feature type="non-terminal residue" evidence="2">
    <location>
        <position position="146"/>
    </location>
</feature>
<keyword evidence="1" id="KW-1133">Transmembrane helix</keyword>
<dbReference type="EMBL" id="VSRL01000019">
    <property type="protein sequence ID" value="NKE56777.1"/>
    <property type="molecule type" value="Genomic_DNA"/>
</dbReference>
<name>A0ABX1FD56_9PSEU</name>
<feature type="transmembrane region" description="Helical" evidence="1">
    <location>
        <begin position="54"/>
        <end position="74"/>
    </location>
</feature>
<evidence type="ECO:0008006" key="4">
    <source>
        <dbReference type="Google" id="ProtNLM"/>
    </source>
</evidence>
<proteinExistence type="predicted"/>
<keyword evidence="1" id="KW-0812">Transmembrane</keyword>
<reference evidence="2 3" key="1">
    <citation type="submission" date="2019-08" db="EMBL/GenBank/DDBJ databases">
        <title>Lentzea from Indian Himalayas.</title>
        <authorList>
            <person name="Mandal S."/>
            <person name="Mallick Gupta A."/>
            <person name="Maiti P.K."/>
            <person name="Sarkar J."/>
            <person name="Mandal S."/>
        </authorList>
    </citation>
    <scope>NUCLEOTIDE SEQUENCE [LARGE SCALE GENOMIC DNA]</scope>
    <source>
        <strain evidence="2 3">PSKA42</strain>
    </source>
</reference>
<keyword evidence="1" id="KW-0472">Membrane</keyword>
<feature type="transmembrane region" description="Helical" evidence="1">
    <location>
        <begin position="29"/>
        <end position="48"/>
    </location>
</feature>
<evidence type="ECO:0000256" key="1">
    <source>
        <dbReference type="SAM" id="Phobius"/>
    </source>
</evidence>
<organism evidence="2 3">
    <name type="scientific">Lentzea indica</name>
    <dbReference type="NCBI Taxonomy" id="2604800"/>
    <lineage>
        <taxon>Bacteria</taxon>
        <taxon>Bacillati</taxon>
        <taxon>Actinomycetota</taxon>
        <taxon>Actinomycetes</taxon>
        <taxon>Pseudonocardiales</taxon>
        <taxon>Pseudonocardiaceae</taxon>
        <taxon>Lentzea</taxon>
    </lineage>
</organism>